<organism evidence="1 2">
    <name type="scientific">Alteromonas australica</name>
    <dbReference type="NCBI Taxonomy" id="589873"/>
    <lineage>
        <taxon>Bacteria</taxon>
        <taxon>Pseudomonadati</taxon>
        <taxon>Pseudomonadota</taxon>
        <taxon>Gammaproteobacteria</taxon>
        <taxon>Alteromonadales</taxon>
        <taxon>Alteromonadaceae</taxon>
        <taxon>Alteromonas/Salinimonas group</taxon>
        <taxon>Alteromonas</taxon>
    </lineage>
</organism>
<name>A0A350NZN0_9ALTE</name>
<evidence type="ECO:0000313" key="1">
    <source>
        <dbReference type="EMBL" id="HAW74497.1"/>
    </source>
</evidence>
<protein>
    <submittedName>
        <fullName evidence="1">Uncharacterized protein</fullName>
    </submittedName>
</protein>
<gene>
    <name evidence="1" type="ORF">DCW74_02040</name>
</gene>
<reference evidence="1 2" key="1">
    <citation type="journal article" date="2018" name="Nat. Biotechnol.">
        <title>A standardized bacterial taxonomy based on genome phylogeny substantially revises the tree of life.</title>
        <authorList>
            <person name="Parks D.H."/>
            <person name="Chuvochina M."/>
            <person name="Waite D.W."/>
            <person name="Rinke C."/>
            <person name="Skarshewski A."/>
            <person name="Chaumeil P.A."/>
            <person name="Hugenholtz P."/>
        </authorList>
    </citation>
    <scope>NUCLEOTIDE SEQUENCE [LARGE SCALE GENOMIC DNA]</scope>
    <source>
        <strain evidence="1">UBA11978</strain>
    </source>
</reference>
<sequence>MNQYTSYYPIHLWLEDESYLVEELPVTGWDWTHNNGLGWGINSAVIGDAVSAFGARMIYRNTGPDIMRDRIHWLNGFVPSRDDQLAEWVHRQNNHLYWDKVQSQSEDYILKITQFFHDHTNVMYIRVSDGYVYETAFTISFDLQMVGESDWPSAEVA</sequence>
<dbReference type="Proteomes" id="UP000263517">
    <property type="component" value="Unassembled WGS sequence"/>
</dbReference>
<proteinExistence type="predicted"/>
<comment type="caution">
    <text evidence="1">The sequence shown here is derived from an EMBL/GenBank/DDBJ whole genome shotgun (WGS) entry which is preliminary data.</text>
</comment>
<evidence type="ECO:0000313" key="2">
    <source>
        <dbReference type="Proteomes" id="UP000263517"/>
    </source>
</evidence>
<dbReference type="AlphaFoldDB" id="A0A350NZN0"/>
<accession>A0A350NZN0</accession>
<dbReference type="EMBL" id="DNAN01000070">
    <property type="protein sequence ID" value="HAW74497.1"/>
    <property type="molecule type" value="Genomic_DNA"/>
</dbReference>